<dbReference type="PATRIC" id="fig|33888.3.peg.2469"/>
<evidence type="ECO:0000313" key="2">
    <source>
        <dbReference type="Proteomes" id="UP000077071"/>
    </source>
</evidence>
<sequence length="455" mass="48409">MLTTLLDVHTHIDRKFERTVPKKTTNPAIFSSADWTIPTEDGLHRRTIVKGAAWTIPVVAISVATPAAAASDTPTIAFTNGPYTLNACGTLKDVTVKATTDGTTPVAAGTMISVTLPEGLTWSDGTTGTKSFPADGSGQVTLSGIRSTTNYNETVSMKAAQGSTRTTAPVKIQNATVAVAFRGGTGIAPDDSYQSVPADSKVIGDAYYLAPNGDLYEGNKVVATGVKTANFVYADNNTYRLSWTTATSSFREGTNLKREEFTKVPDGATALGDGFYLTSDGNIYQGNTLYKSGVTSAHFDYAEDNVYRLNYVTDKGAFRQGTNLAEQEYTNVPTGSKALGDGVFLAENGDLYSDNKVLDTGVKSAVFNYTDDSVYRINWTTEKGAFRQGTNLAKESSKNVPGGSTAIGDGTFLASNGDLYQSDKVYQKNVTSAGFTFIEGGGYRLTYVTKKPTCA</sequence>
<proteinExistence type="predicted"/>
<name>A0A161JPC0_9MICO</name>
<dbReference type="KEGG" id="rtn:A6122_2218"/>
<dbReference type="AlphaFoldDB" id="A0A161JPC0"/>
<protein>
    <submittedName>
        <fullName evidence="1">Uncharacterized protein</fullName>
    </submittedName>
</protein>
<gene>
    <name evidence="1" type="ORF">A6122_2218</name>
</gene>
<dbReference type="RefSeq" id="WP_068255042.1">
    <property type="nucleotide sequence ID" value="NZ_CP015515.1"/>
</dbReference>
<evidence type="ECO:0000313" key="1">
    <source>
        <dbReference type="EMBL" id="AND17341.1"/>
    </source>
</evidence>
<keyword evidence="2" id="KW-1185">Reference proteome</keyword>
<dbReference type="EMBL" id="CP015515">
    <property type="protein sequence ID" value="AND17341.1"/>
    <property type="molecule type" value="Genomic_DNA"/>
</dbReference>
<dbReference type="Proteomes" id="UP000077071">
    <property type="component" value="Chromosome"/>
</dbReference>
<accession>A0A161JPC0</accession>
<dbReference type="OrthoDB" id="5122649at2"/>
<reference evidence="1 2" key="1">
    <citation type="submission" date="2016-05" db="EMBL/GenBank/DDBJ databases">
        <title>Complete genome sequence of Rathayibacter tritici NCPPB 1953.</title>
        <authorList>
            <person name="Park J."/>
            <person name="Lee H.-H."/>
            <person name="Lee S.-W."/>
            <person name="Seo Y.-S."/>
        </authorList>
    </citation>
    <scope>NUCLEOTIDE SEQUENCE [LARGE SCALE GENOMIC DNA]</scope>
    <source>
        <strain evidence="1 2">NCPPB 1953</strain>
    </source>
</reference>
<dbReference type="STRING" id="33888.A6122_2218"/>
<organism evidence="1 2">
    <name type="scientific">Rathayibacter tritici</name>
    <dbReference type="NCBI Taxonomy" id="33888"/>
    <lineage>
        <taxon>Bacteria</taxon>
        <taxon>Bacillati</taxon>
        <taxon>Actinomycetota</taxon>
        <taxon>Actinomycetes</taxon>
        <taxon>Micrococcales</taxon>
        <taxon>Microbacteriaceae</taxon>
        <taxon>Rathayibacter</taxon>
    </lineage>
</organism>